<accession>A0ABQ9F6V6</accession>
<dbReference type="EMBL" id="JARBDR010000496">
    <property type="protein sequence ID" value="KAJ8311607.1"/>
    <property type="molecule type" value="Genomic_DNA"/>
</dbReference>
<evidence type="ECO:0000256" key="1">
    <source>
        <dbReference type="SAM" id="SignalP"/>
    </source>
</evidence>
<protein>
    <submittedName>
        <fullName evidence="2">Uncharacterized protein</fullName>
    </submittedName>
</protein>
<keyword evidence="3" id="KW-1185">Reference proteome</keyword>
<name>A0ABQ9F6V6_TEGGR</name>
<reference evidence="2 3" key="1">
    <citation type="submission" date="2022-12" db="EMBL/GenBank/DDBJ databases">
        <title>Chromosome-level genome of Tegillarca granosa.</title>
        <authorList>
            <person name="Kim J."/>
        </authorList>
    </citation>
    <scope>NUCLEOTIDE SEQUENCE [LARGE SCALE GENOMIC DNA]</scope>
    <source>
        <strain evidence="2">Teg-2019</strain>
        <tissue evidence="2">Adductor muscle</tissue>
    </source>
</reference>
<gene>
    <name evidence="2" type="ORF">KUTeg_010962</name>
</gene>
<proteinExistence type="predicted"/>
<feature type="signal peptide" evidence="1">
    <location>
        <begin position="1"/>
        <end position="19"/>
    </location>
</feature>
<keyword evidence="1" id="KW-0732">Signal</keyword>
<evidence type="ECO:0000313" key="2">
    <source>
        <dbReference type="EMBL" id="KAJ8311607.1"/>
    </source>
</evidence>
<feature type="chain" id="PRO_5046222455" evidence="1">
    <location>
        <begin position="20"/>
        <end position="70"/>
    </location>
</feature>
<comment type="caution">
    <text evidence="2">The sequence shown here is derived from an EMBL/GenBank/DDBJ whole genome shotgun (WGS) entry which is preliminary data.</text>
</comment>
<organism evidence="2 3">
    <name type="scientific">Tegillarca granosa</name>
    <name type="common">Malaysian cockle</name>
    <name type="synonym">Anadara granosa</name>
    <dbReference type="NCBI Taxonomy" id="220873"/>
    <lineage>
        <taxon>Eukaryota</taxon>
        <taxon>Metazoa</taxon>
        <taxon>Spiralia</taxon>
        <taxon>Lophotrochozoa</taxon>
        <taxon>Mollusca</taxon>
        <taxon>Bivalvia</taxon>
        <taxon>Autobranchia</taxon>
        <taxon>Pteriomorphia</taxon>
        <taxon>Arcoida</taxon>
        <taxon>Arcoidea</taxon>
        <taxon>Arcidae</taxon>
        <taxon>Tegillarca</taxon>
    </lineage>
</organism>
<dbReference type="Proteomes" id="UP001217089">
    <property type="component" value="Unassembled WGS sequence"/>
</dbReference>
<evidence type="ECO:0000313" key="3">
    <source>
        <dbReference type="Proteomes" id="UP001217089"/>
    </source>
</evidence>
<sequence length="70" mass="8191">MVSFMWIGLLPWLLYVSESKQCNNQIVNCVCENSAIQRLEVRIGLKHLLERGRCNVIKPADCEDWYNEGY</sequence>